<dbReference type="InterPro" id="IPR003593">
    <property type="entry name" value="AAA+_ATPase"/>
</dbReference>
<accession>A0A1I3L143</accession>
<proteinExistence type="inferred from homology"/>
<dbReference type="RefSeq" id="WP_092862629.1">
    <property type="nucleotide sequence ID" value="NZ_FOQH01000009.1"/>
</dbReference>
<dbReference type="FunFam" id="3.40.50.300:FF:000016">
    <property type="entry name" value="Oligopeptide ABC transporter ATP-binding component"/>
    <property type="match status" value="1"/>
</dbReference>
<dbReference type="InterPro" id="IPR013563">
    <property type="entry name" value="Oligopep_ABC_C"/>
</dbReference>
<sequence length="339" mass="36016">MTDPLLSIRGLELAFDTFDGPYHAIGGVTLDLRPGEALGLVGETGCGKSVLTRAAFGLLPSPPARIVAGSVKLAGRELVGLPERDLRSIRGAEVAMIFQDPMTYLNPVFRVGTQLVDAIRAQSKGRIRKAEAKDIALAMLEKVHLPNPERQFRAYPHELSGGMRQRVLIAMALAAKPRLLIADEPTTALDVTIQAQILRLMGELVEDMGLTMIMISHDLGVVAQVCSRVAVMYAGQIVEDAPVERIFDAPSHPYTRGLLKALPHPFKPADSLASIPGSLPDLLHPPTGCRFAPRCPHAGPACVSGPVPFADLAPGHRAACRLHLEGGVLGGTGALAETA</sequence>
<comment type="similarity">
    <text evidence="2">Belongs to the ABC transporter superfamily.</text>
</comment>
<keyword evidence="5" id="KW-0547">Nucleotide-binding</keyword>
<feature type="domain" description="ABC transporter" evidence="8">
    <location>
        <begin position="8"/>
        <end position="259"/>
    </location>
</feature>
<protein>
    <submittedName>
        <fullName evidence="9">Peptide/nickel transport system ATP-binding protein</fullName>
    </submittedName>
</protein>
<name>A0A1I3L143_9RHOB</name>
<gene>
    <name evidence="9" type="ORF">SAMN05216258_109162</name>
</gene>
<dbReference type="GO" id="GO:0005886">
    <property type="term" value="C:plasma membrane"/>
    <property type="evidence" value="ECO:0007669"/>
    <property type="project" value="UniProtKB-SubCell"/>
</dbReference>
<dbReference type="Pfam" id="PF00005">
    <property type="entry name" value="ABC_tran"/>
    <property type="match status" value="1"/>
</dbReference>
<dbReference type="GO" id="GO:0055085">
    <property type="term" value="P:transmembrane transport"/>
    <property type="evidence" value="ECO:0007669"/>
    <property type="project" value="UniProtKB-ARBA"/>
</dbReference>
<evidence type="ECO:0000259" key="8">
    <source>
        <dbReference type="PROSITE" id="PS50893"/>
    </source>
</evidence>
<keyword evidence="3" id="KW-0813">Transport</keyword>
<dbReference type="InterPro" id="IPR003439">
    <property type="entry name" value="ABC_transporter-like_ATP-bd"/>
</dbReference>
<dbReference type="SUPFAM" id="SSF52540">
    <property type="entry name" value="P-loop containing nucleoside triphosphate hydrolases"/>
    <property type="match status" value="1"/>
</dbReference>
<keyword evidence="7" id="KW-0472">Membrane</keyword>
<reference evidence="9 10" key="1">
    <citation type="submission" date="2016-10" db="EMBL/GenBank/DDBJ databases">
        <authorList>
            <person name="de Groot N.N."/>
        </authorList>
    </citation>
    <scope>NUCLEOTIDE SEQUENCE [LARGE SCALE GENOMIC DNA]</scope>
    <source>
        <strain evidence="9 10">CGMCC 1.11030</strain>
    </source>
</reference>
<keyword evidence="10" id="KW-1185">Reference proteome</keyword>
<dbReference type="PROSITE" id="PS00211">
    <property type="entry name" value="ABC_TRANSPORTER_1"/>
    <property type="match status" value="1"/>
</dbReference>
<dbReference type="PANTHER" id="PTHR43297">
    <property type="entry name" value="OLIGOPEPTIDE TRANSPORT ATP-BINDING PROTEIN APPD"/>
    <property type="match status" value="1"/>
</dbReference>
<evidence type="ECO:0000256" key="7">
    <source>
        <dbReference type="ARBA" id="ARBA00023136"/>
    </source>
</evidence>
<evidence type="ECO:0000256" key="3">
    <source>
        <dbReference type="ARBA" id="ARBA00022448"/>
    </source>
</evidence>
<evidence type="ECO:0000313" key="10">
    <source>
        <dbReference type="Proteomes" id="UP000199377"/>
    </source>
</evidence>
<comment type="subcellular location">
    <subcellularLocation>
        <location evidence="1">Cell inner membrane</location>
        <topology evidence="1">Peripheral membrane protein</topology>
    </subcellularLocation>
</comment>
<evidence type="ECO:0000256" key="6">
    <source>
        <dbReference type="ARBA" id="ARBA00022840"/>
    </source>
</evidence>
<dbReference type="EMBL" id="FOQH01000009">
    <property type="protein sequence ID" value="SFI78338.1"/>
    <property type="molecule type" value="Genomic_DNA"/>
</dbReference>
<evidence type="ECO:0000256" key="5">
    <source>
        <dbReference type="ARBA" id="ARBA00022741"/>
    </source>
</evidence>
<dbReference type="InterPro" id="IPR017871">
    <property type="entry name" value="ABC_transporter-like_CS"/>
</dbReference>
<evidence type="ECO:0000256" key="1">
    <source>
        <dbReference type="ARBA" id="ARBA00004417"/>
    </source>
</evidence>
<dbReference type="GO" id="GO:0005524">
    <property type="term" value="F:ATP binding"/>
    <property type="evidence" value="ECO:0007669"/>
    <property type="project" value="UniProtKB-KW"/>
</dbReference>
<dbReference type="AlphaFoldDB" id="A0A1I3L143"/>
<dbReference type="InterPro" id="IPR050388">
    <property type="entry name" value="ABC_Ni/Peptide_Import"/>
</dbReference>
<dbReference type="SMART" id="SM00382">
    <property type="entry name" value="AAA"/>
    <property type="match status" value="1"/>
</dbReference>
<dbReference type="STRING" id="1114924.SAMN05216258_109162"/>
<dbReference type="OrthoDB" id="9802264at2"/>
<dbReference type="Pfam" id="PF08352">
    <property type="entry name" value="oligo_HPY"/>
    <property type="match status" value="1"/>
</dbReference>
<dbReference type="Gene3D" id="3.40.50.300">
    <property type="entry name" value="P-loop containing nucleotide triphosphate hydrolases"/>
    <property type="match status" value="1"/>
</dbReference>
<keyword evidence="4" id="KW-1003">Cell membrane</keyword>
<dbReference type="PROSITE" id="PS50893">
    <property type="entry name" value="ABC_TRANSPORTER_2"/>
    <property type="match status" value="1"/>
</dbReference>
<evidence type="ECO:0000313" key="9">
    <source>
        <dbReference type="EMBL" id="SFI78338.1"/>
    </source>
</evidence>
<evidence type="ECO:0000256" key="4">
    <source>
        <dbReference type="ARBA" id="ARBA00022475"/>
    </source>
</evidence>
<keyword evidence="6 9" id="KW-0067">ATP-binding</keyword>
<dbReference type="GO" id="GO:0015833">
    <property type="term" value="P:peptide transport"/>
    <property type="evidence" value="ECO:0007669"/>
    <property type="project" value="InterPro"/>
</dbReference>
<organism evidence="9 10">
    <name type="scientific">Albimonas pacifica</name>
    <dbReference type="NCBI Taxonomy" id="1114924"/>
    <lineage>
        <taxon>Bacteria</taxon>
        <taxon>Pseudomonadati</taxon>
        <taxon>Pseudomonadota</taxon>
        <taxon>Alphaproteobacteria</taxon>
        <taxon>Rhodobacterales</taxon>
        <taxon>Paracoccaceae</taxon>
        <taxon>Albimonas</taxon>
    </lineage>
</organism>
<evidence type="ECO:0000256" key="2">
    <source>
        <dbReference type="ARBA" id="ARBA00005417"/>
    </source>
</evidence>
<dbReference type="NCBIfam" id="TIGR01727">
    <property type="entry name" value="oligo_HPY"/>
    <property type="match status" value="1"/>
</dbReference>
<dbReference type="InterPro" id="IPR027417">
    <property type="entry name" value="P-loop_NTPase"/>
</dbReference>
<dbReference type="PANTHER" id="PTHR43297:SF2">
    <property type="entry name" value="DIPEPTIDE TRANSPORT ATP-BINDING PROTEIN DPPD"/>
    <property type="match status" value="1"/>
</dbReference>
<dbReference type="CDD" id="cd03257">
    <property type="entry name" value="ABC_NikE_OppD_transporters"/>
    <property type="match status" value="1"/>
</dbReference>
<dbReference type="GO" id="GO:0016887">
    <property type="term" value="F:ATP hydrolysis activity"/>
    <property type="evidence" value="ECO:0007669"/>
    <property type="project" value="InterPro"/>
</dbReference>
<dbReference type="Proteomes" id="UP000199377">
    <property type="component" value="Unassembled WGS sequence"/>
</dbReference>